<dbReference type="InterPro" id="IPR050389">
    <property type="entry name" value="LysR-type_TF"/>
</dbReference>
<dbReference type="InterPro" id="IPR000847">
    <property type="entry name" value="LysR_HTH_N"/>
</dbReference>
<comment type="similarity">
    <text evidence="1">Belongs to the LysR transcriptional regulatory family.</text>
</comment>
<organism evidence="6 7">
    <name type="scientific">Paraburkholderia polaris</name>
    <dbReference type="NCBI Taxonomy" id="2728848"/>
    <lineage>
        <taxon>Bacteria</taxon>
        <taxon>Pseudomonadati</taxon>
        <taxon>Pseudomonadota</taxon>
        <taxon>Betaproteobacteria</taxon>
        <taxon>Burkholderiales</taxon>
        <taxon>Burkholderiaceae</taxon>
        <taxon>Paraburkholderia</taxon>
    </lineage>
</organism>
<keyword evidence="7" id="KW-1185">Reference proteome</keyword>
<keyword evidence="2" id="KW-0805">Transcription regulation</keyword>
<evidence type="ECO:0000256" key="2">
    <source>
        <dbReference type="ARBA" id="ARBA00023015"/>
    </source>
</evidence>
<dbReference type="InterPro" id="IPR037402">
    <property type="entry name" value="YidZ_PBP2"/>
</dbReference>
<dbReference type="AlphaFoldDB" id="A0A848IK90"/>
<dbReference type="Proteomes" id="UP000544134">
    <property type="component" value="Unassembled WGS sequence"/>
</dbReference>
<evidence type="ECO:0000256" key="1">
    <source>
        <dbReference type="ARBA" id="ARBA00009437"/>
    </source>
</evidence>
<gene>
    <name evidence="6" type="ORF">HHL24_26795</name>
</gene>
<dbReference type="PANTHER" id="PTHR30118:SF15">
    <property type="entry name" value="TRANSCRIPTIONAL REGULATORY PROTEIN"/>
    <property type="match status" value="1"/>
</dbReference>
<evidence type="ECO:0000256" key="3">
    <source>
        <dbReference type="ARBA" id="ARBA00023125"/>
    </source>
</evidence>
<evidence type="ECO:0000313" key="7">
    <source>
        <dbReference type="Proteomes" id="UP000544134"/>
    </source>
</evidence>
<evidence type="ECO:0000256" key="4">
    <source>
        <dbReference type="ARBA" id="ARBA00023163"/>
    </source>
</evidence>
<dbReference type="EMBL" id="JABBGJ010000031">
    <property type="protein sequence ID" value="NMM01533.1"/>
    <property type="molecule type" value="Genomic_DNA"/>
</dbReference>
<dbReference type="SUPFAM" id="SSF46785">
    <property type="entry name" value="Winged helix' DNA-binding domain"/>
    <property type="match status" value="1"/>
</dbReference>
<dbReference type="InterPro" id="IPR036388">
    <property type="entry name" value="WH-like_DNA-bd_sf"/>
</dbReference>
<keyword evidence="4" id="KW-0804">Transcription</keyword>
<name>A0A848IK90_9BURK</name>
<evidence type="ECO:0000313" key="6">
    <source>
        <dbReference type="EMBL" id="NMM01533.1"/>
    </source>
</evidence>
<dbReference type="Pfam" id="PF03466">
    <property type="entry name" value="LysR_substrate"/>
    <property type="match status" value="1"/>
</dbReference>
<dbReference type="GO" id="GO:0003700">
    <property type="term" value="F:DNA-binding transcription factor activity"/>
    <property type="evidence" value="ECO:0007669"/>
    <property type="project" value="InterPro"/>
</dbReference>
<reference evidence="6 7" key="1">
    <citation type="submission" date="2020-04" db="EMBL/GenBank/DDBJ databases">
        <title>Paraburkholderia sp. RP-4-7 isolated from soil.</title>
        <authorList>
            <person name="Dahal R.H."/>
        </authorList>
    </citation>
    <scope>NUCLEOTIDE SEQUENCE [LARGE SCALE GENOMIC DNA]</scope>
    <source>
        <strain evidence="6 7">RP-4-7</strain>
    </source>
</reference>
<evidence type="ECO:0000259" key="5">
    <source>
        <dbReference type="PROSITE" id="PS50931"/>
    </source>
</evidence>
<dbReference type="PRINTS" id="PR00039">
    <property type="entry name" value="HTHLYSR"/>
</dbReference>
<feature type="domain" description="HTH lysR-type" evidence="5">
    <location>
        <begin position="6"/>
        <end position="63"/>
    </location>
</feature>
<dbReference type="PROSITE" id="PS50931">
    <property type="entry name" value="HTH_LYSR"/>
    <property type="match status" value="1"/>
</dbReference>
<keyword evidence="3" id="KW-0238">DNA-binding</keyword>
<dbReference type="InterPro" id="IPR005119">
    <property type="entry name" value="LysR_subst-bd"/>
</dbReference>
<accession>A0A848IK90</accession>
<dbReference type="Gene3D" id="1.10.10.10">
    <property type="entry name" value="Winged helix-like DNA-binding domain superfamily/Winged helix DNA-binding domain"/>
    <property type="match status" value="1"/>
</dbReference>
<sequence>MHIFRTDLNLFVVLERIYTQGSITRAAQQLNLTQSAVSHTLNRLRELLGDPLFERHGNAMMPTPFTRSIIVRVRDCLRTLECTLRETSQFDVQSTVKRFTLGILDALESVVLPPVMQYVTEHAPSIDVAAVQHDRHAIESELLTGVLDAVIDVHLSTPESVHRIKLDTDKFAVLCRPDHPRVGQHLDIETYLAEEHVLVTSRRRGYGVEDVELAKLGVRRHVRLRCMHYSVACSVVGQTNLLLTMPKRYAGVLNAMLGNRMLEFPVDASVDLYLYWHANLDADPANAWFRERLGEVFAPAEASTRRRP</sequence>
<dbReference type="Pfam" id="PF00126">
    <property type="entry name" value="HTH_1"/>
    <property type="match status" value="1"/>
</dbReference>
<dbReference type="CDD" id="cd08417">
    <property type="entry name" value="PBP2_Nitroaromatics_like"/>
    <property type="match status" value="1"/>
</dbReference>
<proteinExistence type="inferred from homology"/>
<dbReference type="RefSeq" id="WP_169488365.1">
    <property type="nucleotide sequence ID" value="NZ_JABBGJ010000031.1"/>
</dbReference>
<comment type="caution">
    <text evidence="6">The sequence shown here is derived from an EMBL/GenBank/DDBJ whole genome shotgun (WGS) entry which is preliminary data.</text>
</comment>
<dbReference type="GO" id="GO:0003677">
    <property type="term" value="F:DNA binding"/>
    <property type="evidence" value="ECO:0007669"/>
    <property type="project" value="UniProtKB-KW"/>
</dbReference>
<dbReference type="InterPro" id="IPR036390">
    <property type="entry name" value="WH_DNA-bd_sf"/>
</dbReference>
<dbReference type="Gene3D" id="3.40.190.10">
    <property type="entry name" value="Periplasmic binding protein-like II"/>
    <property type="match status" value="2"/>
</dbReference>
<dbReference type="SUPFAM" id="SSF53850">
    <property type="entry name" value="Periplasmic binding protein-like II"/>
    <property type="match status" value="1"/>
</dbReference>
<protein>
    <submittedName>
        <fullName evidence="6">LysR family transcriptional regulator</fullName>
    </submittedName>
</protein>
<dbReference type="PANTHER" id="PTHR30118">
    <property type="entry name" value="HTH-TYPE TRANSCRIPTIONAL REGULATOR LEUO-RELATED"/>
    <property type="match status" value="1"/>
</dbReference>